<dbReference type="SMART" id="SM00175">
    <property type="entry name" value="RAB"/>
    <property type="match status" value="1"/>
</dbReference>
<proteinExistence type="predicted"/>
<accession>A0A0D8XYY9</accession>
<gene>
    <name evidence="1" type="ORF">DICVIV_04878</name>
</gene>
<protein>
    <recommendedName>
        <fullName evidence="3">Miro-like protein</fullName>
    </recommendedName>
</protein>
<dbReference type="PANTHER" id="PTHR14932:SF1">
    <property type="entry name" value="RAB-LIKE PROTEIN 6"/>
    <property type="match status" value="1"/>
</dbReference>
<reference evidence="2" key="2">
    <citation type="journal article" date="2016" name="Sci. Rep.">
        <title>Dictyocaulus viviparus genome, variome and transcriptome elucidate lungworm biology and support future intervention.</title>
        <authorList>
            <person name="McNulty S.N."/>
            <person name="Strube C."/>
            <person name="Rosa B.A."/>
            <person name="Martin J.C."/>
            <person name="Tyagi R."/>
            <person name="Choi Y.J."/>
            <person name="Wang Q."/>
            <person name="Hallsworth Pepin K."/>
            <person name="Zhang X."/>
            <person name="Ozersky P."/>
            <person name="Wilson R.K."/>
            <person name="Sternberg P.W."/>
            <person name="Gasser R.B."/>
            <person name="Mitreva M."/>
        </authorList>
    </citation>
    <scope>NUCLEOTIDE SEQUENCE [LARGE SCALE GENOMIC DNA]</scope>
    <source>
        <strain evidence="2">HannoverDv2000</strain>
    </source>
</reference>
<dbReference type="GO" id="GO:0003924">
    <property type="term" value="F:GTPase activity"/>
    <property type="evidence" value="ECO:0007669"/>
    <property type="project" value="InterPro"/>
</dbReference>
<dbReference type="SUPFAM" id="SSF52540">
    <property type="entry name" value="P-loop containing nucleoside triphosphate hydrolases"/>
    <property type="match status" value="1"/>
</dbReference>
<dbReference type="PROSITE" id="PS51419">
    <property type="entry name" value="RAB"/>
    <property type="match status" value="1"/>
</dbReference>
<dbReference type="InterPro" id="IPR001806">
    <property type="entry name" value="Small_GTPase"/>
</dbReference>
<organism evidence="1 2">
    <name type="scientific">Dictyocaulus viviparus</name>
    <name type="common">Bovine lungworm</name>
    <dbReference type="NCBI Taxonomy" id="29172"/>
    <lineage>
        <taxon>Eukaryota</taxon>
        <taxon>Metazoa</taxon>
        <taxon>Ecdysozoa</taxon>
        <taxon>Nematoda</taxon>
        <taxon>Chromadorea</taxon>
        <taxon>Rhabditida</taxon>
        <taxon>Rhabditina</taxon>
        <taxon>Rhabditomorpha</taxon>
        <taxon>Strongyloidea</taxon>
        <taxon>Metastrongylidae</taxon>
        <taxon>Dictyocaulus</taxon>
    </lineage>
</organism>
<name>A0A0D8XYY9_DICVI</name>
<dbReference type="OrthoDB" id="207081at2759"/>
<dbReference type="Proteomes" id="UP000053766">
    <property type="component" value="Unassembled WGS sequence"/>
</dbReference>
<dbReference type="EMBL" id="KN716249">
    <property type="protein sequence ID" value="KJH48979.1"/>
    <property type="molecule type" value="Genomic_DNA"/>
</dbReference>
<reference evidence="1 2" key="1">
    <citation type="submission" date="2013-11" db="EMBL/GenBank/DDBJ databases">
        <title>Draft genome of the bovine lungworm Dictyocaulus viviparus.</title>
        <authorList>
            <person name="Mitreva M."/>
        </authorList>
    </citation>
    <scope>NUCLEOTIDE SEQUENCE [LARGE SCALE GENOMIC DNA]</scope>
    <source>
        <strain evidence="1 2">HannoverDv2000</strain>
    </source>
</reference>
<keyword evidence="2" id="KW-1185">Reference proteome</keyword>
<dbReference type="STRING" id="29172.A0A0D8XYY9"/>
<dbReference type="GO" id="GO:0005634">
    <property type="term" value="C:nucleus"/>
    <property type="evidence" value="ECO:0007669"/>
    <property type="project" value="TreeGrafter"/>
</dbReference>
<dbReference type="GO" id="GO:0005829">
    <property type="term" value="C:cytosol"/>
    <property type="evidence" value="ECO:0007669"/>
    <property type="project" value="TreeGrafter"/>
</dbReference>
<dbReference type="PANTHER" id="PTHR14932">
    <property type="entry name" value="RAS GTPASE-RELATED"/>
    <property type="match status" value="1"/>
</dbReference>
<dbReference type="GO" id="GO:0005525">
    <property type="term" value="F:GTP binding"/>
    <property type="evidence" value="ECO:0007669"/>
    <property type="project" value="InterPro"/>
</dbReference>
<dbReference type="Pfam" id="PF00071">
    <property type="entry name" value="Ras"/>
    <property type="match status" value="1"/>
</dbReference>
<dbReference type="InterPro" id="IPR040385">
    <property type="entry name" value="RABL6"/>
</dbReference>
<dbReference type="InterPro" id="IPR027417">
    <property type="entry name" value="P-loop_NTPase"/>
</dbReference>
<evidence type="ECO:0000313" key="2">
    <source>
        <dbReference type="Proteomes" id="UP000053766"/>
    </source>
</evidence>
<dbReference type="AlphaFoldDB" id="A0A0D8XYY9"/>
<dbReference type="Gene3D" id="3.40.50.300">
    <property type="entry name" value="P-loop containing nucleotide triphosphate hydrolases"/>
    <property type="match status" value="1"/>
</dbReference>
<evidence type="ECO:0000313" key="1">
    <source>
        <dbReference type="EMBL" id="KJH48979.1"/>
    </source>
</evidence>
<sequence length="194" mass="22651">MISVLRRKLGGEKDDCVPSSIPSGIQRVDKELQKRFSKGIQYNMKIVIRGDRNVGKSCLLRRLQGQPFLEDYIPTEEIQVASVDWNYKTTDDIVKVDVWDIVDLSPKRRQWDEAACDARFVNVYKGAHGVILIFDITKLWTWDYVQSEIKTVPSHIPVRTFWSIEFLVRNSTMNTIFFSFSFIVNSRFSRFYLA</sequence>
<evidence type="ECO:0008006" key="3">
    <source>
        <dbReference type="Google" id="ProtNLM"/>
    </source>
</evidence>